<dbReference type="EMBL" id="BART01015701">
    <property type="protein sequence ID" value="GAG87798.1"/>
    <property type="molecule type" value="Genomic_DNA"/>
</dbReference>
<reference evidence="1" key="1">
    <citation type="journal article" date="2014" name="Front. Microbiol.">
        <title>High frequency of phylogenetically diverse reductive dehalogenase-homologous genes in deep subseafloor sedimentary metagenomes.</title>
        <authorList>
            <person name="Kawai M."/>
            <person name="Futagami T."/>
            <person name="Toyoda A."/>
            <person name="Takaki Y."/>
            <person name="Nishi S."/>
            <person name="Hori S."/>
            <person name="Arai W."/>
            <person name="Tsubouchi T."/>
            <person name="Morono Y."/>
            <person name="Uchiyama I."/>
            <person name="Ito T."/>
            <person name="Fujiyama A."/>
            <person name="Inagaki F."/>
            <person name="Takami H."/>
        </authorList>
    </citation>
    <scope>NUCLEOTIDE SEQUENCE</scope>
    <source>
        <strain evidence="1">Expedition CK06-06</strain>
    </source>
</reference>
<sequence length="174" mass="20644">MTIKYGCYPKDKNPSYFYPCSIISLGNLKQYWSNKTLLSQLIKTSPYKIDVYGKHKPHEKYDINYKGYAKSLDIIYDYQFGVNTVSKDNFRKNHFSSRIISYLAHGLPVLFPEWQKFPNKLKGCLSYNETNFVEVIEEYSEKDKWEKICIEAKEQGKELDWKITLRPLEKLINK</sequence>
<accession>X1BUD9</accession>
<evidence type="ECO:0008006" key="2">
    <source>
        <dbReference type="Google" id="ProtNLM"/>
    </source>
</evidence>
<protein>
    <recommendedName>
        <fullName evidence="2">Exostosin GT47 domain-containing protein</fullName>
    </recommendedName>
</protein>
<comment type="caution">
    <text evidence="1">The sequence shown here is derived from an EMBL/GenBank/DDBJ whole genome shotgun (WGS) entry which is preliminary data.</text>
</comment>
<dbReference type="AlphaFoldDB" id="X1BUD9"/>
<evidence type="ECO:0000313" key="1">
    <source>
        <dbReference type="EMBL" id="GAG87798.1"/>
    </source>
</evidence>
<organism evidence="1">
    <name type="scientific">marine sediment metagenome</name>
    <dbReference type="NCBI Taxonomy" id="412755"/>
    <lineage>
        <taxon>unclassified sequences</taxon>
        <taxon>metagenomes</taxon>
        <taxon>ecological metagenomes</taxon>
    </lineage>
</organism>
<proteinExistence type="predicted"/>
<gene>
    <name evidence="1" type="ORF">S01H4_30423</name>
</gene>
<name>X1BUD9_9ZZZZ</name>
<dbReference type="Gene3D" id="3.40.50.2000">
    <property type="entry name" value="Glycogen Phosphorylase B"/>
    <property type="match status" value="1"/>
</dbReference>